<feature type="region of interest" description="Disordered" evidence="1">
    <location>
        <begin position="1"/>
        <end position="86"/>
    </location>
</feature>
<evidence type="ECO:0000313" key="3">
    <source>
        <dbReference type="Proteomes" id="UP001310594"/>
    </source>
</evidence>
<dbReference type="Proteomes" id="UP001310594">
    <property type="component" value="Unassembled WGS sequence"/>
</dbReference>
<gene>
    <name evidence="2" type="ORF">LTR97_002893</name>
</gene>
<feature type="region of interest" description="Disordered" evidence="1">
    <location>
        <begin position="445"/>
        <end position="469"/>
    </location>
</feature>
<feature type="region of interest" description="Disordered" evidence="1">
    <location>
        <begin position="347"/>
        <end position="393"/>
    </location>
</feature>
<feature type="compositionally biased region" description="Polar residues" evidence="1">
    <location>
        <begin position="445"/>
        <end position="463"/>
    </location>
</feature>
<feature type="region of interest" description="Disordered" evidence="1">
    <location>
        <begin position="499"/>
        <end position="526"/>
    </location>
</feature>
<feature type="region of interest" description="Disordered" evidence="1">
    <location>
        <begin position="167"/>
        <end position="210"/>
    </location>
</feature>
<dbReference type="AlphaFoldDB" id="A0AAN7WA59"/>
<organism evidence="2 3">
    <name type="scientific">Elasticomyces elasticus</name>
    <dbReference type="NCBI Taxonomy" id="574655"/>
    <lineage>
        <taxon>Eukaryota</taxon>
        <taxon>Fungi</taxon>
        <taxon>Dikarya</taxon>
        <taxon>Ascomycota</taxon>
        <taxon>Pezizomycotina</taxon>
        <taxon>Dothideomycetes</taxon>
        <taxon>Dothideomycetidae</taxon>
        <taxon>Mycosphaerellales</taxon>
        <taxon>Teratosphaeriaceae</taxon>
        <taxon>Elasticomyces</taxon>
    </lineage>
</organism>
<comment type="caution">
    <text evidence="2">The sequence shown here is derived from an EMBL/GenBank/DDBJ whole genome shotgun (WGS) entry which is preliminary data.</text>
</comment>
<dbReference type="EMBL" id="JAVRQU010000004">
    <property type="protein sequence ID" value="KAK5703880.1"/>
    <property type="molecule type" value="Genomic_DNA"/>
</dbReference>
<name>A0AAN7WA59_9PEZI</name>
<sequence length="816" mass="89919">MDRGMDYQGKSRTSSGAFGAIGQERAARKLSGGAVEESPGGVSLGKKAVGNNGASGVFKSPSAPYNSKAAYVTDDDDNSSSVTVKQEDHKAWEKAVDATKERVKTEEYVRLKPGETLAKPEPSSGRSKHNRDTSTGSKFTVHTMTKHRGFYPDCRDNDVSPRIALASQQAEHRARAGSNASTSNGTTIYTPASDSPMTNKAKSRTTTPSATKLHIQLVQDTPPITGTISGLVSADQFVNFNQLHEIVSGNNTQIATKFQAFEMKLADQAKLISELQTVQEKSIGNMEAIADVQQAFHGSLGRVADKMAFNTKQISDLRLSMCGPHTPQQAYVMNNHPAFTHPGQIGVHAPQSHAPAGMPATHHHPQQGPGHQGRSAHRTRHHHQGRNAPHAQQHGVGNQYVIPAHAGNAQHMANGQHRNSAQHGYNTQYAYDPRGAYDNGQYAQSSMHAGPSSNMSNKQPMSNHMQQAMHASQQAAAQHGYASVSAMPESQSPRIVRSGTGTMTTPNPGDDVFAPDQRPDRFTTPTRPAEVYTTSRAAPAEFETKGYTEILHSTFVKAEYCARTFMIVSVGNSTKDRNAPVQDLIKSIGFYLDNIPQARYLLEKAEFRTAVITGYFNRRIGEEILTNGIFSYYPADLWSTQYAAAWDEEQRVLQSVADANNYELRQAHAENRARIAKMMSTLPGFQQWIKDAADDLTQLIFKEVAFLCHPVNHPKALAALHRAVLEAFKIGVRMRQKAKLFECVYYRYGCRWDHQQMVQRNEEMEGLACDETPPIYVVRCTMAPKVVEKSFVSGQMFVDVLHKGEVILCDRKTNLR</sequence>
<evidence type="ECO:0000256" key="1">
    <source>
        <dbReference type="SAM" id="MobiDB-lite"/>
    </source>
</evidence>
<feature type="compositionally biased region" description="Polar residues" evidence="1">
    <location>
        <begin position="178"/>
        <end position="210"/>
    </location>
</feature>
<proteinExistence type="predicted"/>
<feature type="region of interest" description="Disordered" evidence="1">
    <location>
        <begin position="111"/>
        <end position="138"/>
    </location>
</feature>
<protein>
    <submittedName>
        <fullName evidence="2">Uncharacterized protein</fullName>
    </submittedName>
</protein>
<evidence type="ECO:0000313" key="2">
    <source>
        <dbReference type="EMBL" id="KAK5703880.1"/>
    </source>
</evidence>
<accession>A0AAN7WA59</accession>
<reference evidence="2" key="1">
    <citation type="submission" date="2023-08" db="EMBL/GenBank/DDBJ databases">
        <title>Black Yeasts Isolated from many extreme environments.</title>
        <authorList>
            <person name="Coleine C."/>
            <person name="Stajich J.E."/>
            <person name="Selbmann L."/>
        </authorList>
    </citation>
    <scope>NUCLEOTIDE SEQUENCE</scope>
    <source>
        <strain evidence="2">CCFEE 5810</strain>
    </source>
</reference>
<feature type="compositionally biased region" description="Basic residues" evidence="1">
    <location>
        <begin position="374"/>
        <end position="385"/>
    </location>
</feature>